<comment type="caution">
    <text evidence="1">The sequence shown here is derived from an EMBL/GenBank/DDBJ whole genome shotgun (WGS) entry which is preliminary data.</text>
</comment>
<keyword evidence="2" id="KW-1185">Reference proteome</keyword>
<name>A0AAV0RWS4_9ROSI</name>
<sequence length="93" mass="10175">MGFLVDSQNHGGPGFWGGCVRTLIRRKQVDSADGNVHGHGGHHQLAKELSVLHLIAIGITELRILPCDEEQEPVTSDMCSWSMKLARSGRAQE</sequence>
<accession>A0AAV0RWS4</accession>
<evidence type="ECO:0000313" key="1">
    <source>
        <dbReference type="EMBL" id="CAI0577496.1"/>
    </source>
</evidence>
<proteinExistence type="predicted"/>
<gene>
    <name evidence="1" type="ORF">LITE_LOCUS50133</name>
</gene>
<organism evidence="1 2">
    <name type="scientific">Linum tenue</name>
    <dbReference type="NCBI Taxonomy" id="586396"/>
    <lineage>
        <taxon>Eukaryota</taxon>
        <taxon>Viridiplantae</taxon>
        <taxon>Streptophyta</taxon>
        <taxon>Embryophyta</taxon>
        <taxon>Tracheophyta</taxon>
        <taxon>Spermatophyta</taxon>
        <taxon>Magnoliopsida</taxon>
        <taxon>eudicotyledons</taxon>
        <taxon>Gunneridae</taxon>
        <taxon>Pentapetalae</taxon>
        <taxon>rosids</taxon>
        <taxon>fabids</taxon>
        <taxon>Malpighiales</taxon>
        <taxon>Linaceae</taxon>
        <taxon>Linum</taxon>
    </lineage>
</organism>
<evidence type="ECO:0000313" key="2">
    <source>
        <dbReference type="Proteomes" id="UP001154282"/>
    </source>
</evidence>
<protein>
    <submittedName>
        <fullName evidence="1">Uncharacterized protein</fullName>
    </submittedName>
</protein>
<dbReference type="EMBL" id="CAMGYJ010000011">
    <property type="protein sequence ID" value="CAI0577496.1"/>
    <property type="molecule type" value="Genomic_DNA"/>
</dbReference>
<reference evidence="1" key="1">
    <citation type="submission" date="2022-08" db="EMBL/GenBank/DDBJ databases">
        <authorList>
            <person name="Gutierrez-Valencia J."/>
        </authorList>
    </citation>
    <scope>NUCLEOTIDE SEQUENCE</scope>
</reference>
<dbReference type="AlphaFoldDB" id="A0AAV0RWS4"/>
<dbReference type="Proteomes" id="UP001154282">
    <property type="component" value="Unassembled WGS sequence"/>
</dbReference>